<dbReference type="Proteomes" id="UP000611762">
    <property type="component" value="Unassembled WGS sequence"/>
</dbReference>
<evidence type="ECO:0000259" key="9">
    <source>
        <dbReference type="PROSITE" id="PS50893"/>
    </source>
</evidence>
<dbReference type="GO" id="GO:0005524">
    <property type="term" value="F:ATP binding"/>
    <property type="evidence" value="ECO:0007669"/>
    <property type="project" value="UniProtKB-KW"/>
</dbReference>
<comment type="subcellular location">
    <subcellularLocation>
        <location evidence="1">Cell membrane</location>
        <topology evidence="1">Multi-pass membrane protein</topology>
    </subcellularLocation>
</comment>
<feature type="transmembrane region" description="Helical" evidence="8">
    <location>
        <begin position="52"/>
        <end position="75"/>
    </location>
</feature>
<evidence type="ECO:0000256" key="7">
    <source>
        <dbReference type="ARBA" id="ARBA00023136"/>
    </source>
</evidence>
<evidence type="ECO:0000259" key="10">
    <source>
        <dbReference type="PROSITE" id="PS50929"/>
    </source>
</evidence>
<evidence type="ECO:0000256" key="6">
    <source>
        <dbReference type="ARBA" id="ARBA00022989"/>
    </source>
</evidence>
<keyword evidence="4" id="KW-0547">Nucleotide-binding</keyword>
<dbReference type="GO" id="GO:0140359">
    <property type="term" value="F:ABC-type transporter activity"/>
    <property type="evidence" value="ECO:0007669"/>
    <property type="project" value="InterPro"/>
</dbReference>
<dbReference type="GO" id="GO:0005886">
    <property type="term" value="C:plasma membrane"/>
    <property type="evidence" value="ECO:0007669"/>
    <property type="project" value="UniProtKB-SubCell"/>
</dbReference>
<keyword evidence="2" id="KW-0813">Transport</keyword>
<dbReference type="InterPro" id="IPR036640">
    <property type="entry name" value="ABC1_TM_sf"/>
</dbReference>
<dbReference type="InterPro" id="IPR011527">
    <property type="entry name" value="ABC1_TM_dom"/>
</dbReference>
<dbReference type="AlphaFoldDB" id="A0A926HZE0"/>
<feature type="domain" description="ABC transmembrane type-1" evidence="10">
    <location>
        <begin position="21"/>
        <end position="298"/>
    </location>
</feature>
<dbReference type="PROSITE" id="PS00211">
    <property type="entry name" value="ABC_TRANSPORTER_1"/>
    <property type="match status" value="1"/>
</dbReference>
<dbReference type="InterPro" id="IPR050153">
    <property type="entry name" value="Metal_Ion_Import_ABC"/>
</dbReference>
<dbReference type="PROSITE" id="PS50929">
    <property type="entry name" value="ABC_TM1F"/>
    <property type="match status" value="1"/>
</dbReference>
<reference evidence="11" key="1">
    <citation type="submission" date="2020-08" db="EMBL/GenBank/DDBJ databases">
        <title>Genome public.</title>
        <authorList>
            <person name="Liu C."/>
            <person name="Sun Q."/>
        </authorList>
    </citation>
    <scope>NUCLEOTIDE SEQUENCE</scope>
    <source>
        <strain evidence="11">H8</strain>
    </source>
</reference>
<dbReference type="Pfam" id="PF00664">
    <property type="entry name" value="ABC_membrane"/>
    <property type="match status" value="1"/>
</dbReference>
<dbReference type="PROSITE" id="PS50893">
    <property type="entry name" value="ABC_TRANSPORTER_2"/>
    <property type="match status" value="1"/>
</dbReference>
<dbReference type="InterPro" id="IPR027417">
    <property type="entry name" value="P-loop_NTPase"/>
</dbReference>
<keyword evidence="5 11" id="KW-0067">ATP-binding</keyword>
<proteinExistence type="predicted"/>
<evidence type="ECO:0000256" key="4">
    <source>
        <dbReference type="ARBA" id="ARBA00022741"/>
    </source>
</evidence>
<dbReference type="RefSeq" id="WP_249311890.1">
    <property type="nucleotide sequence ID" value="NZ_JACRSU010000002.1"/>
</dbReference>
<evidence type="ECO:0000256" key="1">
    <source>
        <dbReference type="ARBA" id="ARBA00004651"/>
    </source>
</evidence>
<dbReference type="PANTHER" id="PTHR42734">
    <property type="entry name" value="METAL TRANSPORT SYSTEM ATP-BINDING PROTEIN TM_0124-RELATED"/>
    <property type="match status" value="1"/>
</dbReference>
<dbReference type="GO" id="GO:0016887">
    <property type="term" value="F:ATP hydrolysis activity"/>
    <property type="evidence" value="ECO:0007669"/>
    <property type="project" value="InterPro"/>
</dbReference>
<evidence type="ECO:0000313" key="11">
    <source>
        <dbReference type="EMBL" id="MBC8540741.1"/>
    </source>
</evidence>
<accession>A0A926HZE0</accession>
<dbReference type="Gene3D" id="1.20.1560.10">
    <property type="entry name" value="ABC transporter type 1, transmembrane domain"/>
    <property type="match status" value="1"/>
</dbReference>
<name>A0A926HZE0_9FIRM</name>
<keyword evidence="3 8" id="KW-0812">Transmembrane</keyword>
<feature type="transmembrane region" description="Helical" evidence="8">
    <location>
        <begin position="153"/>
        <end position="172"/>
    </location>
</feature>
<dbReference type="SUPFAM" id="SSF90123">
    <property type="entry name" value="ABC transporter transmembrane region"/>
    <property type="match status" value="1"/>
</dbReference>
<evidence type="ECO:0000256" key="5">
    <source>
        <dbReference type="ARBA" id="ARBA00022840"/>
    </source>
</evidence>
<keyword evidence="12" id="KW-1185">Reference proteome</keyword>
<keyword evidence="7 8" id="KW-0472">Membrane</keyword>
<keyword evidence="6 8" id="KW-1133">Transmembrane helix</keyword>
<evidence type="ECO:0000313" key="12">
    <source>
        <dbReference type="Proteomes" id="UP000611762"/>
    </source>
</evidence>
<sequence length="545" mass="63691">MYHKIAKQVFRKITVIQSVNLIISMLLSIVVARSLANIWTSFSIDNQKSVRLYLLLFTMAFFCQILLKYIFSIFINKQKIKTTQRFHEIMYFNIINSGIDREKNVKNGDVIIFFQKDAEQIASYYCINVPFYIQSIMGFICYAAYYLFFIKRPLVICVLFIISLFQFLPPYLTKKYFIKNYAAAGQLEGELTQWIISGVSGFFSLKMFNLHNWFLKKYEEKQRKFQKTGMIASATSATQTSIEHMVTFIQQLGFAVIIGFFLVYQWITFEMAVQSISLSTNFYSFVKNFFTIVTQKSLYIEAIKRISEGISRDNSEQDYDNRKETKERLEKAAFSASNRFNIRSLSYRINNKIFFENINYQISGTGIIWIKGPNGIGKSTLLLLLLGELDKNEGEINYGDQKIYRRNAYKCFSYCPQAPVMLNMSSKILIEMFPERKEKILSLLKDFKIENNLLSQPLKDLSGGQRKKIMLSICLSSSNPIYLLDEPESSLDEEAIRILEKYLTELKDKKLIFIISHEKSLEYLAREVIVINEKRQIVKKEEMRN</sequence>
<protein>
    <submittedName>
        <fullName evidence="11">ABC transporter ATP-binding protein</fullName>
    </submittedName>
</protein>
<evidence type="ECO:0000256" key="2">
    <source>
        <dbReference type="ARBA" id="ARBA00022448"/>
    </source>
</evidence>
<dbReference type="Gene3D" id="3.40.50.300">
    <property type="entry name" value="P-loop containing nucleotide triphosphate hydrolases"/>
    <property type="match status" value="1"/>
</dbReference>
<evidence type="ECO:0000256" key="8">
    <source>
        <dbReference type="SAM" id="Phobius"/>
    </source>
</evidence>
<dbReference type="InterPro" id="IPR003439">
    <property type="entry name" value="ABC_transporter-like_ATP-bd"/>
</dbReference>
<organism evidence="11 12">
    <name type="scientific">Congzhengia minquanensis</name>
    <dbReference type="NCBI Taxonomy" id="2763657"/>
    <lineage>
        <taxon>Bacteria</taxon>
        <taxon>Bacillati</taxon>
        <taxon>Bacillota</taxon>
        <taxon>Clostridia</taxon>
        <taxon>Eubacteriales</taxon>
        <taxon>Oscillospiraceae</taxon>
        <taxon>Congzhengia</taxon>
    </lineage>
</organism>
<feature type="transmembrane region" description="Helical" evidence="8">
    <location>
        <begin position="124"/>
        <end position="147"/>
    </location>
</feature>
<comment type="caution">
    <text evidence="11">The sequence shown here is derived from an EMBL/GenBank/DDBJ whole genome shotgun (WGS) entry which is preliminary data.</text>
</comment>
<dbReference type="InterPro" id="IPR003593">
    <property type="entry name" value="AAA+_ATPase"/>
</dbReference>
<dbReference type="SMART" id="SM00382">
    <property type="entry name" value="AAA"/>
    <property type="match status" value="1"/>
</dbReference>
<feature type="domain" description="ABC transporter" evidence="9">
    <location>
        <begin position="340"/>
        <end position="545"/>
    </location>
</feature>
<dbReference type="Pfam" id="PF00005">
    <property type="entry name" value="ABC_tran"/>
    <property type="match status" value="1"/>
</dbReference>
<dbReference type="InterPro" id="IPR017871">
    <property type="entry name" value="ABC_transporter-like_CS"/>
</dbReference>
<feature type="transmembrane region" description="Helical" evidence="8">
    <location>
        <begin position="21"/>
        <end position="40"/>
    </location>
</feature>
<evidence type="ECO:0000256" key="3">
    <source>
        <dbReference type="ARBA" id="ARBA00022692"/>
    </source>
</evidence>
<feature type="transmembrane region" description="Helical" evidence="8">
    <location>
        <begin position="248"/>
        <end position="267"/>
    </location>
</feature>
<gene>
    <name evidence="11" type="ORF">H8698_07090</name>
</gene>
<dbReference type="SUPFAM" id="SSF52540">
    <property type="entry name" value="P-loop containing nucleoside triphosphate hydrolases"/>
    <property type="match status" value="1"/>
</dbReference>
<dbReference type="EMBL" id="JACRSU010000002">
    <property type="protein sequence ID" value="MBC8540741.1"/>
    <property type="molecule type" value="Genomic_DNA"/>
</dbReference>